<evidence type="ECO:0000256" key="1">
    <source>
        <dbReference type="SAM" id="MobiDB-lite"/>
    </source>
</evidence>
<protein>
    <recommendedName>
        <fullName evidence="2">Kindlin-2 N-terminal domain-containing protein</fullName>
    </recommendedName>
</protein>
<feature type="compositionally biased region" description="Polar residues" evidence="1">
    <location>
        <begin position="265"/>
        <end position="286"/>
    </location>
</feature>
<dbReference type="Pfam" id="PF18124">
    <property type="entry name" value="Kindlin_2_N"/>
    <property type="match status" value="1"/>
</dbReference>
<dbReference type="GO" id="GO:0005178">
    <property type="term" value="F:integrin binding"/>
    <property type="evidence" value="ECO:0007669"/>
    <property type="project" value="TreeGrafter"/>
</dbReference>
<dbReference type="Gene3D" id="3.10.20.90">
    <property type="entry name" value="Phosphatidylinositol 3-kinase Catalytic Subunit, Chain A, domain 1"/>
    <property type="match status" value="1"/>
</dbReference>
<reference evidence="3" key="1">
    <citation type="submission" date="2020-11" db="EMBL/GenBank/DDBJ databases">
        <authorList>
            <person name="Tran Van P."/>
        </authorList>
    </citation>
    <scope>NUCLEOTIDE SEQUENCE</scope>
</reference>
<dbReference type="AlphaFoldDB" id="A0A7R9NWG5"/>
<accession>A0A7R9NWG5</accession>
<dbReference type="InterPro" id="IPR037843">
    <property type="entry name" value="Kindlin/fermitin"/>
</dbReference>
<dbReference type="InterPro" id="IPR040790">
    <property type="entry name" value="Kindlin_2_N"/>
</dbReference>
<organism evidence="3">
    <name type="scientific">Timema tahoe</name>
    <dbReference type="NCBI Taxonomy" id="61484"/>
    <lineage>
        <taxon>Eukaryota</taxon>
        <taxon>Metazoa</taxon>
        <taxon>Ecdysozoa</taxon>
        <taxon>Arthropoda</taxon>
        <taxon>Hexapoda</taxon>
        <taxon>Insecta</taxon>
        <taxon>Pterygota</taxon>
        <taxon>Neoptera</taxon>
        <taxon>Polyneoptera</taxon>
        <taxon>Phasmatodea</taxon>
        <taxon>Timematodea</taxon>
        <taxon>Timematoidea</taxon>
        <taxon>Timematidae</taxon>
        <taxon>Timema</taxon>
    </lineage>
</organism>
<feature type="domain" description="Kindlin-2 N-terminal" evidence="2">
    <location>
        <begin position="24"/>
        <end position="68"/>
    </location>
</feature>
<dbReference type="GO" id="GO:0007160">
    <property type="term" value="P:cell-matrix adhesion"/>
    <property type="evidence" value="ECO:0007669"/>
    <property type="project" value="TreeGrafter"/>
</dbReference>
<gene>
    <name evidence="3" type="ORF">TTEB3V08_LOCUS6785</name>
</gene>
<evidence type="ECO:0000259" key="2">
    <source>
        <dbReference type="Pfam" id="PF18124"/>
    </source>
</evidence>
<feature type="compositionally biased region" description="Polar residues" evidence="1">
    <location>
        <begin position="232"/>
        <end position="255"/>
    </location>
</feature>
<dbReference type="PANTHER" id="PTHR16160">
    <property type="entry name" value="FERMITIN 2-RELATED"/>
    <property type="match status" value="1"/>
</dbReference>
<evidence type="ECO:0000313" key="3">
    <source>
        <dbReference type="EMBL" id="CAD7458812.1"/>
    </source>
</evidence>
<dbReference type="PANTHER" id="PTHR16160:SF13">
    <property type="entry name" value="FERMITIN 2-RELATED"/>
    <property type="match status" value="1"/>
</dbReference>
<proteinExistence type="predicted"/>
<sequence>MYPHLREGRYYNRALANYCLLVADIAMDWSDHALWWPARNVWLTRTRFTLDQYGVQADALLHFTPMHKTLRVQLPDLRYLDCRVDFSLKTFNAVVNLSKELGGGFPKCAPRMLGEIHLFGARERGGVGWHDERRGRNAGLVEWCQCCKVFLGNWSPVVSRQQGQVLRNCLYVCETLVVVAGVRYPEELSLCKPLEPNHLKYNLKDLPGNKKRQQQHQNHGGRGGPNNGVSPPDTNTFIPNHSPSGSTGSLEQSPQPFMCAPVTPTRHQTSTPISSPVGSGTWKKNNQSYGEMNGSYSPYNVNNSLTLEMLNGSLDSSLANSPSQPSPEARNKLLRPRTLVERARINVA</sequence>
<dbReference type="EMBL" id="OE002487">
    <property type="protein sequence ID" value="CAD7458812.1"/>
    <property type="molecule type" value="Genomic_DNA"/>
</dbReference>
<dbReference type="GO" id="GO:0030055">
    <property type="term" value="C:cell-substrate junction"/>
    <property type="evidence" value="ECO:0007669"/>
    <property type="project" value="TreeGrafter"/>
</dbReference>
<dbReference type="GO" id="GO:0007229">
    <property type="term" value="P:integrin-mediated signaling pathway"/>
    <property type="evidence" value="ECO:0007669"/>
    <property type="project" value="InterPro"/>
</dbReference>
<feature type="region of interest" description="Disordered" evidence="1">
    <location>
        <begin position="202"/>
        <end position="286"/>
    </location>
</feature>
<name>A0A7R9NWG5_9NEOP</name>